<evidence type="ECO:0000313" key="2">
    <source>
        <dbReference type="Proteomes" id="UP000030302"/>
    </source>
</evidence>
<dbReference type="STRING" id="279058.LT85_1410"/>
<dbReference type="AlphaFoldDB" id="A0A0A1F761"/>
<dbReference type="KEGG" id="care:LT85_1410"/>
<name>A0A0A1F761_9BURK</name>
<protein>
    <submittedName>
        <fullName evidence="1">Uncharacterized protein</fullName>
    </submittedName>
</protein>
<evidence type="ECO:0000313" key="1">
    <source>
        <dbReference type="EMBL" id="AIY40568.1"/>
    </source>
</evidence>
<sequence>MEEPDLAMTHPMKRRCIGLTKTKEDQHLQCGNVSLQDQV</sequence>
<dbReference type="Proteomes" id="UP000030302">
    <property type="component" value="Chromosome"/>
</dbReference>
<keyword evidence="2" id="KW-1185">Reference proteome</keyword>
<proteinExistence type="predicted"/>
<organism evidence="1 2">
    <name type="scientific">Collimonas arenae</name>
    <dbReference type="NCBI Taxonomy" id="279058"/>
    <lineage>
        <taxon>Bacteria</taxon>
        <taxon>Pseudomonadati</taxon>
        <taxon>Pseudomonadota</taxon>
        <taxon>Betaproteobacteria</taxon>
        <taxon>Burkholderiales</taxon>
        <taxon>Oxalobacteraceae</taxon>
        <taxon>Collimonas</taxon>
    </lineage>
</organism>
<accession>A0A0A1F761</accession>
<gene>
    <name evidence="1" type="ORF">LT85_1410</name>
</gene>
<dbReference type="HOGENOM" id="CLU_3307831_0_0_4"/>
<dbReference type="EMBL" id="CP009962">
    <property type="protein sequence ID" value="AIY40568.1"/>
    <property type="molecule type" value="Genomic_DNA"/>
</dbReference>
<reference evidence="2" key="1">
    <citation type="journal article" date="2014" name="Soil Biol. Biochem.">
        <title>Structure and function of bacterial communities in ageing soils: Insights from the Mendocino ecological staircase.</title>
        <authorList>
            <person name="Uroz S."/>
            <person name="Tech J.J."/>
            <person name="Sawaya N.A."/>
            <person name="Frey-Klett P."/>
            <person name="Leveau J.H.J."/>
        </authorList>
    </citation>
    <scope>NUCLEOTIDE SEQUENCE [LARGE SCALE GENOMIC DNA]</scope>
    <source>
        <strain evidence="2">Cal35</strain>
    </source>
</reference>